<proteinExistence type="predicted"/>
<dbReference type="Gene3D" id="6.10.250.660">
    <property type="match status" value="1"/>
</dbReference>
<dbReference type="AlphaFoldDB" id="A0A7X8TJ60"/>
<evidence type="ECO:0000313" key="2">
    <source>
        <dbReference type="EMBL" id="NLS09544.1"/>
    </source>
</evidence>
<dbReference type="NCBIfam" id="TIGR03544">
    <property type="entry name" value="DivI1A_domain"/>
    <property type="match status" value="1"/>
</dbReference>
<gene>
    <name evidence="2" type="ORF">HGQ17_05875</name>
</gene>
<evidence type="ECO:0000256" key="1">
    <source>
        <dbReference type="SAM" id="MobiDB-lite"/>
    </source>
</evidence>
<comment type="caution">
    <text evidence="2">The sequence shown here is derived from an EMBL/GenBank/DDBJ whole genome shotgun (WGS) entry which is preliminary data.</text>
</comment>
<evidence type="ECO:0000313" key="3">
    <source>
        <dbReference type="Proteomes" id="UP000523139"/>
    </source>
</evidence>
<organism evidence="2 3">
    <name type="scientific">Nesterenkonia sedimenti</name>
    <dbReference type="NCBI Taxonomy" id="1463632"/>
    <lineage>
        <taxon>Bacteria</taxon>
        <taxon>Bacillati</taxon>
        <taxon>Actinomycetota</taxon>
        <taxon>Actinomycetes</taxon>
        <taxon>Micrococcales</taxon>
        <taxon>Micrococcaceae</taxon>
        <taxon>Nesterenkonia</taxon>
    </lineage>
</organism>
<name>A0A7X8TJ60_9MICC</name>
<feature type="region of interest" description="Disordered" evidence="1">
    <location>
        <begin position="83"/>
        <end position="103"/>
    </location>
</feature>
<dbReference type="RefSeq" id="WP_168887046.1">
    <property type="nucleotide sequence ID" value="NZ_JABAHY010000004.1"/>
</dbReference>
<dbReference type="EMBL" id="JABAHY010000004">
    <property type="protein sequence ID" value="NLS09544.1"/>
    <property type="molecule type" value="Genomic_DNA"/>
</dbReference>
<sequence length="103" mass="11384">MLWLNILALLIIAVVVVLLLGKWNGEPAPREDTPENLSSVDQLLERTHGVLSADDLENVELDPAVRGYRMDQVDKLLDALAQQLREPDQGTSADSTDVNRPDP</sequence>
<protein>
    <submittedName>
        <fullName evidence="2">DivIVA domain-containing protein</fullName>
    </submittedName>
</protein>
<reference evidence="2 3" key="1">
    <citation type="submission" date="2020-04" db="EMBL/GenBank/DDBJ databases">
        <title>Nesterenkonia sp. nov., isolated from marine sediment.</title>
        <authorList>
            <person name="Zhang G."/>
        </authorList>
    </citation>
    <scope>NUCLEOTIDE SEQUENCE [LARGE SCALE GENOMIC DNA]</scope>
    <source>
        <strain evidence="2 3">MY13</strain>
    </source>
</reference>
<dbReference type="Proteomes" id="UP000523139">
    <property type="component" value="Unassembled WGS sequence"/>
</dbReference>
<accession>A0A7X8TJ60</accession>
<keyword evidence="3" id="KW-1185">Reference proteome</keyword>
<dbReference type="InterPro" id="IPR019933">
    <property type="entry name" value="DivIVA_domain"/>
</dbReference>